<sequence>MSRMVKMVMNNNEVKKSPLQATIAVCYGGHII</sequence>
<proteinExistence type="predicted"/>
<name>A0A0A9BW53_ARUDO</name>
<reference evidence="1" key="2">
    <citation type="journal article" date="2015" name="Data Brief">
        <title>Shoot transcriptome of the giant reed, Arundo donax.</title>
        <authorList>
            <person name="Barrero R.A."/>
            <person name="Guerrero F.D."/>
            <person name="Moolhuijzen P."/>
            <person name="Goolsby J.A."/>
            <person name="Tidwell J."/>
            <person name="Bellgard S.E."/>
            <person name="Bellgard M.I."/>
        </authorList>
    </citation>
    <scope>NUCLEOTIDE SEQUENCE</scope>
    <source>
        <tissue evidence="1">Shoot tissue taken approximately 20 cm above the soil surface</tissue>
    </source>
</reference>
<protein>
    <submittedName>
        <fullName evidence="1">Uncharacterized protein</fullName>
    </submittedName>
</protein>
<reference evidence="1" key="1">
    <citation type="submission" date="2014-09" db="EMBL/GenBank/DDBJ databases">
        <authorList>
            <person name="Magalhaes I.L.F."/>
            <person name="Oliveira U."/>
            <person name="Santos F.R."/>
            <person name="Vidigal T.H.D.A."/>
            <person name="Brescovit A.D."/>
            <person name="Santos A.J."/>
        </authorList>
    </citation>
    <scope>NUCLEOTIDE SEQUENCE</scope>
    <source>
        <tissue evidence="1">Shoot tissue taken approximately 20 cm above the soil surface</tissue>
    </source>
</reference>
<dbReference type="AlphaFoldDB" id="A0A0A9BW53"/>
<organism evidence="1">
    <name type="scientific">Arundo donax</name>
    <name type="common">Giant reed</name>
    <name type="synonym">Donax arundinaceus</name>
    <dbReference type="NCBI Taxonomy" id="35708"/>
    <lineage>
        <taxon>Eukaryota</taxon>
        <taxon>Viridiplantae</taxon>
        <taxon>Streptophyta</taxon>
        <taxon>Embryophyta</taxon>
        <taxon>Tracheophyta</taxon>
        <taxon>Spermatophyta</taxon>
        <taxon>Magnoliopsida</taxon>
        <taxon>Liliopsida</taxon>
        <taxon>Poales</taxon>
        <taxon>Poaceae</taxon>
        <taxon>PACMAD clade</taxon>
        <taxon>Arundinoideae</taxon>
        <taxon>Arundineae</taxon>
        <taxon>Arundo</taxon>
    </lineage>
</organism>
<evidence type="ECO:0000313" key="1">
    <source>
        <dbReference type="EMBL" id="JAD63487.1"/>
    </source>
</evidence>
<accession>A0A0A9BW53</accession>
<dbReference type="EMBL" id="GBRH01234408">
    <property type="protein sequence ID" value="JAD63487.1"/>
    <property type="molecule type" value="Transcribed_RNA"/>
</dbReference>